<evidence type="ECO:0000256" key="1">
    <source>
        <dbReference type="ARBA" id="ARBA00022679"/>
    </source>
</evidence>
<dbReference type="Pfam" id="PF02709">
    <property type="entry name" value="Glyco_transf_7C"/>
    <property type="match status" value="1"/>
</dbReference>
<sequence>MDRPRKSFRKVLADWNLQWKLLGQQRRGFGLVLVGVLLTAIFLIVWIRGGRVSVLQNLVSAAKRTACPCLRSDSNAKSLLSVAGFVSKAYHKGFSKDRLYAIFGTRRMYSGPLQVAHLDIAVKLDDLQICTNLVTAEGSALERLGNYFSKEESYLMIAGDTQSISLVCQWNTREDLILLQPISCGSVLLTKWAMVNRSVQKVLNREDESNRQLWWRRTGPAEPESEWWLEDGISIVTAVMDRTAQFIEAVKSWSSAQGVDEIVVVDWSSQRSVRSELAKAAPEILSDPRFRIYRVENESRWVLSRAFNLCARLARRRQIFKADGDTAISGDFFKKHRLQPNQFFGGDWKELDDVHMNGALYLYRSDFFGVNGYDERLTTYGWDDSDLAARLVEERGLAFSEFDRTSLHSVNHPDFLRLQKQTALALVDVKNVFGPAIEVQRNRIMLTKMGISQWGDGYAGVHYNLEMRSMSLRGLPPQELQASTRVKSIEEELTKEQIEDASKRAIRIILTRKAMVEPFPADYSLSFYQELASALGDPKSFVHWNVILDGTLAERILALSAVRALKDTTNKKHAWYVTYTWVSPTDSCNCNLSSLVNQHDLPLREVRSPDSKFDYEEVTDVTEMKSQGELGDTLNVRIRCGVPINFELKEQVRRMLRDWIPSDSALAPLRKLKVRALDRHQRWRVDDSGFMGKWTGQSEIREFEDTVDMFVSEERSRKGLQYCDNSSSPTFAIYKDYPELAIILTALYKARIPCLVAT</sequence>
<name>A0AAV8V3K6_9RHOD</name>
<evidence type="ECO:0000313" key="5">
    <source>
        <dbReference type="Proteomes" id="UP001157974"/>
    </source>
</evidence>
<dbReference type="InterPro" id="IPR029044">
    <property type="entry name" value="Nucleotide-diphossugar_trans"/>
</dbReference>
<dbReference type="AlphaFoldDB" id="A0AAV8V3K6"/>
<keyword evidence="2" id="KW-1133">Transmembrane helix</keyword>
<dbReference type="EMBL" id="JAMWBK010000002">
    <property type="protein sequence ID" value="KAJ8907451.1"/>
    <property type="molecule type" value="Genomic_DNA"/>
</dbReference>
<evidence type="ECO:0000256" key="2">
    <source>
        <dbReference type="SAM" id="Phobius"/>
    </source>
</evidence>
<reference evidence="4 5" key="1">
    <citation type="journal article" date="2023" name="Nat. Commun.">
        <title>Origin of minicircular mitochondrial genomes in red algae.</title>
        <authorList>
            <person name="Lee Y."/>
            <person name="Cho C.H."/>
            <person name="Lee Y.M."/>
            <person name="Park S.I."/>
            <person name="Yang J.H."/>
            <person name="West J.A."/>
            <person name="Bhattacharya D."/>
            <person name="Yoon H.S."/>
        </authorList>
    </citation>
    <scope>NUCLEOTIDE SEQUENCE [LARGE SCALE GENOMIC DNA]</scope>
    <source>
        <strain evidence="4 5">CCMP1338</strain>
        <tissue evidence="4">Whole cell</tissue>
    </source>
</reference>
<feature type="transmembrane region" description="Helical" evidence="2">
    <location>
        <begin position="28"/>
        <end position="47"/>
    </location>
</feature>
<evidence type="ECO:0000313" key="4">
    <source>
        <dbReference type="EMBL" id="KAJ8907451.1"/>
    </source>
</evidence>
<organism evidence="4 5">
    <name type="scientific">Rhodosorus marinus</name>
    <dbReference type="NCBI Taxonomy" id="101924"/>
    <lineage>
        <taxon>Eukaryota</taxon>
        <taxon>Rhodophyta</taxon>
        <taxon>Stylonematophyceae</taxon>
        <taxon>Stylonematales</taxon>
        <taxon>Stylonemataceae</taxon>
        <taxon>Rhodosorus</taxon>
    </lineage>
</organism>
<dbReference type="Proteomes" id="UP001157974">
    <property type="component" value="Unassembled WGS sequence"/>
</dbReference>
<feature type="domain" description="Galactosyltransferase C-terminal" evidence="3">
    <location>
        <begin position="358"/>
        <end position="404"/>
    </location>
</feature>
<protein>
    <recommendedName>
        <fullName evidence="3">Galactosyltransferase C-terminal domain-containing protein</fullName>
    </recommendedName>
</protein>
<dbReference type="GO" id="GO:0016740">
    <property type="term" value="F:transferase activity"/>
    <property type="evidence" value="ECO:0007669"/>
    <property type="project" value="UniProtKB-KW"/>
</dbReference>
<evidence type="ECO:0000259" key="3">
    <source>
        <dbReference type="Pfam" id="PF02709"/>
    </source>
</evidence>
<dbReference type="PANTHER" id="PTHR40743:SF1">
    <property type="entry name" value="POSSIBLE GLYCOSYLTRANSFERASE"/>
    <property type="match status" value="1"/>
</dbReference>
<keyword evidence="2" id="KW-0812">Transmembrane</keyword>
<dbReference type="InterPro" id="IPR027791">
    <property type="entry name" value="Galactosyl_T_C"/>
</dbReference>
<accession>A0AAV8V3K6</accession>
<proteinExistence type="predicted"/>
<keyword evidence="2" id="KW-0472">Membrane</keyword>
<dbReference type="PANTHER" id="PTHR40743">
    <property type="entry name" value="NUCLEOTIDE-DIPHOSPHO-SUGAR TRANSFERASE CONTAINING PROTEIN"/>
    <property type="match status" value="1"/>
</dbReference>
<dbReference type="Gene3D" id="3.90.550.10">
    <property type="entry name" value="Spore Coat Polysaccharide Biosynthesis Protein SpsA, Chain A"/>
    <property type="match status" value="1"/>
</dbReference>
<keyword evidence="1" id="KW-0808">Transferase</keyword>
<comment type="caution">
    <text evidence="4">The sequence shown here is derived from an EMBL/GenBank/DDBJ whole genome shotgun (WGS) entry which is preliminary data.</text>
</comment>
<gene>
    <name evidence="4" type="ORF">NDN08_007562</name>
</gene>
<keyword evidence="5" id="KW-1185">Reference proteome</keyword>
<dbReference type="SUPFAM" id="SSF53448">
    <property type="entry name" value="Nucleotide-diphospho-sugar transferases"/>
    <property type="match status" value="1"/>
</dbReference>